<evidence type="ECO:0000256" key="1">
    <source>
        <dbReference type="SAM" id="MobiDB-lite"/>
    </source>
</evidence>
<dbReference type="Gene3D" id="3.40.720.10">
    <property type="entry name" value="Alkaline Phosphatase, subunit A"/>
    <property type="match status" value="1"/>
</dbReference>
<dbReference type="InterPro" id="IPR000917">
    <property type="entry name" value="Sulfatase_N"/>
</dbReference>
<dbReference type="Pfam" id="PF00884">
    <property type="entry name" value="Sulfatase"/>
    <property type="match status" value="1"/>
</dbReference>
<dbReference type="CDD" id="cd16027">
    <property type="entry name" value="SGSH"/>
    <property type="match status" value="1"/>
</dbReference>
<feature type="domain" description="Sulfatase N-terminal" evidence="2">
    <location>
        <begin position="56"/>
        <end position="349"/>
    </location>
</feature>
<name>A0ABX5XW73_9BACT</name>
<organism evidence="3 4">
    <name type="scientific">Stieleria magnilauensis</name>
    <dbReference type="NCBI Taxonomy" id="2527963"/>
    <lineage>
        <taxon>Bacteria</taxon>
        <taxon>Pseudomonadati</taxon>
        <taxon>Planctomycetota</taxon>
        <taxon>Planctomycetia</taxon>
        <taxon>Pirellulales</taxon>
        <taxon>Pirellulaceae</taxon>
        <taxon>Stieleria</taxon>
    </lineage>
</organism>
<dbReference type="EC" id="3.1.6.6" evidence="3"/>
<dbReference type="PANTHER" id="PTHR43751">
    <property type="entry name" value="SULFATASE"/>
    <property type="match status" value="1"/>
</dbReference>
<evidence type="ECO:0000313" key="4">
    <source>
        <dbReference type="Proteomes" id="UP000318081"/>
    </source>
</evidence>
<feature type="region of interest" description="Disordered" evidence="1">
    <location>
        <begin position="515"/>
        <end position="538"/>
    </location>
</feature>
<protein>
    <submittedName>
        <fullName evidence="3">Choline-sulfatase</fullName>
        <ecNumber evidence="3">3.1.6.6</ecNumber>
    </submittedName>
</protein>
<dbReference type="SUPFAM" id="SSF53649">
    <property type="entry name" value="Alkaline phosphatase-like"/>
    <property type="match status" value="1"/>
</dbReference>
<evidence type="ECO:0000259" key="2">
    <source>
        <dbReference type="Pfam" id="PF00884"/>
    </source>
</evidence>
<evidence type="ECO:0000313" key="3">
    <source>
        <dbReference type="EMBL" id="QDV86278.1"/>
    </source>
</evidence>
<gene>
    <name evidence="3" type="primary">betC_23</name>
    <name evidence="3" type="ORF">TBK1r_52970</name>
</gene>
<dbReference type="Proteomes" id="UP000318081">
    <property type="component" value="Chromosome"/>
</dbReference>
<reference evidence="3 4" key="1">
    <citation type="submission" date="2019-02" db="EMBL/GenBank/DDBJ databases">
        <title>Deep-cultivation of Planctomycetes and their phenomic and genomic characterization uncovers novel biology.</title>
        <authorList>
            <person name="Wiegand S."/>
            <person name="Jogler M."/>
            <person name="Boedeker C."/>
            <person name="Pinto D."/>
            <person name="Vollmers J."/>
            <person name="Rivas-Marin E."/>
            <person name="Kohn T."/>
            <person name="Peeters S.H."/>
            <person name="Heuer A."/>
            <person name="Rast P."/>
            <person name="Oberbeckmann S."/>
            <person name="Bunk B."/>
            <person name="Jeske O."/>
            <person name="Meyerdierks A."/>
            <person name="Storesund J.E."/>
            <person name="Kallscheuer N."/>
            <person name="Luecker S."/>
            <person name="Lage O.M."/>
            <person name="Pohl T."/>
            <person name="Merkel B.J."/>
            <person name="Hornburger P."/>
            <person name="Mueller R.-W."/>
            <person name="Bruemmer F."/>
            <person name="Labrenz M."/>
            <person name="Spormann A.M."/>
            <person name="Op den Camp H."/>
            <person name="Overmann J."/>
            <person name="Amann R."/>
            <person name="Jetten M.S.M."/>
            <person name="Mascher T."/>
            <person name="Medema M.H."/>
            <person name="Devos D.P."/>
            <person name="Kaster A.-K."/>
            <person name="Ovreas L."/>
            <person name="Rohde M."/>
            <person name="Galperin M.Y."/>
            <person name="Jogler C."/>
        </authorList>
    </citation>
    <scope>NUCLEOTIDE SEQUENCE [LARGE SCALE GENOMIC DNA]</scope>
    <source>
        <strain evidence="3 4">TBK1r</strain>
    </source>
</reference>
<dbReference type="GO" id="GO:0047753">
    <property type="term" value="F:choline-sulfatase activity"/>
    <property type="evidence" value="ECO:0007669"/>
    <property type="project" value="UniProtKB-EC"/>
</dbReference>
<accession>A0ABX5XW73</accession>
<dbReference type="InterPro" id="IPR052701">
    <property type="entry name" value="GAG_Ulvan_Degrading_Sulfatases"/>
</dbReference>
<dbReference type="InterPro" id="IPR017850">
    <property type="entry name" value="Alkaline_phosphatase_core_sf"/>
</dbReference>
<keyword evidence="3" id="KW-0378">Hydrolase</keyword>
<sequence length="641" mass="71337">MLTHFHCSQALPGNENILPPPENLPKADFVMRYRFAIALLVGLVALPVNRGLAEKPNLLIVTVDDMSCDSVGAFGCELPGTTPNIDALAAAGLRYHHAHVQVGNCYPSRNVMFSGRYPHNTGVEGFYQVKDPDYPHMVDLMKQAGYFVGIRGKVSHSTPYQPYAWDTDLTTLDGEKQDMKNAESYYKSTRRGIEMAKGAGKPFCLNINISDPHKPFYAMGKNGAVVDDKNVPTRVFTPDEVPIPGFLFDHPDVRLELAHYYSSVRRADDCFAAVMKALRESGQDEDTVVIFLSDHGMPLPFAKTALWNHSTRTPWIVRWPGVTKPGTVDTTHMISAVDLLPTLLDIAGIRHPDGFDGRSFLPTLRGQQQPGRNLVYKVYNENSGGNRSPMRSVQSKRFGYLFNPWSDGKRVFRTATTGTLTYRAMVKLAPTDPQIAARLELFQHGVLEEFYDYENDPDALVNLIDNPDYADEVAKHRAAMRQFMVDSNDHILPAFDNRDDKQQVSAYVDKVQAEADARRANRRGGKAKTSGTAKPNPKLFQMQVPDRATPGAPYTVSIIHRIPKPLGEQKFHVTIKDAGGKRIERIIQPVSGDGELKVTFTLPENLSGKSISVAAFVGEEFANNLMYRTASEIKVSRQETP</sequence>
<dbReference type="PANTHER" id="PTHR43751:SF1">
    <property type="entry name" value="SULFATASE ATSG-RELATED"/>
    <property type="match status" value="1"/>
</dbReference>
<proteinExistence type="predicted"/>
<keyword evidence="4" id="KW-1185">Reference proteome</keyword>
<dbReference type="EMBL" id="CP036432">
    <property type="protein sequence ID" value="QDV86278.1"/>
    <property type="molecule type" value="Genomic_DNA"/>
</dbReference>